<sequence length="298" mass="32598">MKIGVVGLGKMGANIALNLLDQGVEVVGYDIDNNSRMLASKQGISVVSSIQSLVSELPKRKVIWLMVPNGNPTENAIDSLKDLLTNEDIIIDAGNSNYNDSIRRANNLKQKGIILLDAGTSGGVSGARHGACLMIGGEQEAYDYLENVFKSIAKKDGCLYTGHSGSGHFLKMVHNGIEYGMMEAIAEGFHVLKESNFDYDLEKVANNWNHGSVVRSWLMELAEKQFHEHPNLDDIKGVVDASGEAKWTVQTALEMEVPVPVIALSLMARNESKIEDNFAYKMLSALRNGFGGHDYIKK</sequence>
<dbReference type="RefSeq" id="WP_183374243.1">
    <property type="nucleotide sequence ID" value="NZ_CAWVLV010000034.1"/>
</dbReference>
<feature type="domain" description="6-phosphogluconate dehydrogenase C-terminal" evidence="4">
    <location>
        <begin position="167"/>
        <end position="296"/>
    </location>
</feature>
<dbReference type="Proteomes" id="UP000521313">
    <property type="component" value="Unassembled WGS sequence"/>
</dbReference>
<dbReference type="InterPro" id="IPR013328">
    <property type="entry name" value="6PGD_dom2"/>
</dbReference>
<dbReference type="GO" id="GO:0050661">
    <property type="term" value="F:NADP binding"/>
    <property type="evidence" value="ECO:0007669"/>
    <property type="project" value="InterPro"/>
</dbReference>
<evidence type="ECO:0000256" key="2">
    <source>
        <dbReference type="ARBA" id="ARBA00023002"/>
    </source>
</evidence>
<dbReference type="InterPro" id="IPR006114">
    <property type="entry name" value="6PGDH_C"/>
</dbReference>
<dbReference type="PRINTS" id="PR00076">
    <property type="entry name" value="6PGDHDRGNASE"/>
</dbReference>
<evidence type="ECO:0000256" key="1">
    <source>
        <dbReference type="ARBA" id="ARBA00008419"/>
    </source>
</evidence>
<dbReference type="GO" id="GO:0006098">
    <property type="term" value="P:pentose-phosphate shunt"/>
    <property type="evidence" value="ECO:0007669"/>
    <property type="project" value="InterPro"/>
</dbReference>
<evidence type="ECO:0000313" key="5">
    <source>
        <dbReference type="EMBL" id="MBB5184341.1"/>
    </source>
</evidence>
<comment type="caution">
    <text evidence="5">The sequence shown here is derived from an EMBL/GenBank/DDBJ whole genome shotgun (WGS) entry which is preliminary data.</text>
</comment>
<dbReference type="Pfam" id="PF00393">
    <property type="entry name" value="6PGD"/>
    <property type="match status" value="1"/>
</dbReference>
<dbReference type="EMBL" id="JACHHD010000003">
    <property type="protein sequence ID" value="MBB5184341.1"/>
    <property type="molecule type" value="Genomic_DNA"/>
</dbReference>
<accession>A0A7W8CZE0</accession>
<dbReference type="InterPro" id="IPR006183">
    <property type="entry name" value="Pgluconate_DH"/>
</dbReference>
<dbReference type="NCBIfam" id="NF007161">
    <property type="entry name" value="PRK09599.1"/>
    <property type="match status" value="1"/>
</dbReference>
<gene>
    <name evidence="5" type="ORF">HNQ43_000379</name>
</gene>
<protein>
    <submittedName>
        <fullName evidence="5">6-phosphogluconate dehydrogenase</fullName>
        <ecNumber evidence="5">1.1.1.343</ecNumber>
        <ecNumber evidence="5">1.1.1.44</ecNumber>
    </submittedName>
</protein>
<keyword evidence="3" id="KW-0311">Gluconate utilization</keyword>
<dbReference type="Pfam" id="PF03446">
    <property type="entry name" value="NAD_binding_2"/>
    <property type="match status" value="1"/>
</dbReference>
<dbReference type="InterPro" id="IPR004849">
    <property type="entry name" value="6DGDH_YqeC"/>
</dbReference>
<dbReference type="SUPFAM" id="SSF51735">
    <property type="entry name" value="NAD(P)-binding Rossmann-fold domains"/>
    <property type="match status" value="1"/>
</dbReference>
<evidence type="ECO:0000313" key="6">
    <source>
        <dbReference type="Proteomes" id="UP000521313"/>
    </source>
</evidence>
<dbReference type="GO" id="GO:0019521">
    <property type="term" value="P:D-gluconate metabolic process"/>
    <property type="evidence" value="ECO:0007669"/>
    <property type="project" value="UniProtKB-KW"/>
</dbReference>
<dbReference type="SUPFAM" id="SSF48179">
    <property type="entry name" value="6-phosphogluconate dehydrogenase C-terminal domain-like"/>
    <property type="match status" value="1"/>
</dbReference>
<dbReference type="AlphaFoldDB" id="A0A7W8CZE0"/>
<dbReference type="InterPro" id="IPR008927">
    <property type="entry name" value="6-PGluconate_DH-like_C_sf"/>
</dbReference>
<dbReference type="SMART" id="SM01350">
    <property type="entry name" value="6PGD"/>
    <property type="match status" value="1"/>
</dbReference>
<comment type="similarity">
    <text evidence="1">Belongs to the 6-phosphogluconate dehydrogenase family.</text>
</comment>
<dbReference type="PANTHER" id="PTHR11811">
    <property type="entry name" value="6-PHOSPHOGLUCONATE DEHYDROGENASE"/>
    <property type="match status" value="1"/>
</dbReference>
<organism evidence="5 6">
    <name type="scientific">Faecalicoccus acidiformans</name>
    <dbReference type="NCBI Taxonomy" id="915173"/>
    <lineage>
        <taxon>Bacteria</taxon>
        <taxon>Bacillati</taxon>
        <taxon>Bacillota</taxon>
        <taxon>Erysipelotrichia</taxon>
        <taxon>Erysipelotrichales</taxon>
        <taxon>Erysipelotrichaceae</taxon>
        <taxon>Faecalicoccus</taxon>
    </lineage>
</organism>
<keyword evidence="2 5" id="KW-0560">Oxidoreductase</keyword>
<reference evidence="5 6" key="1">
    <citation type="submission" date="2020-08" db="EMBL/GenBank/DDBJ databases">
        <title>Genomic Encyclopedia of Type Strains, Phase IV (KMG-IV): sequencing the most valuable type-strain genomes for metagenomic binning, comparative biology and taxonomic classification.</title>
        <authorList>
            <person name="Goeker M."/>
        </authorList>
    </citation>
    <scope>NUCLEOTIDE SEQUENCE [LARGE SCALE GENOMIC DNA]</scope>
    <source>
        <strain evidence="5 6">DSM 26963</strain>
    </source>
</reference>
<dbReference type="InterPro" id="IPR006115">
    <property type="entry name" value="6PGDH_NADP-bd"/>
</dbReference>
<dbReference type="Gene3D" id="3.40.50.720">
    <property type="entry name" value="NAD(P)-binding Rossmann-like Domain"/>
    <property type="match status" value="1"/>
</dbReference>
<dbReference type="Gene3D" id="1.10.1040.10">
    <property type="entry name" value="N-(1-d-carboxylethyl)-l-norvaline Dehydrogenase, domain 2"/>
    <property type="match status" value="1"/>
</dbReference>
<dbReference type="NCBIfam" id="TIGR00872">
    <property type="entry name" value="gnd_rel"/>
    <property type="match status" value="1"/>
</dbReference>
<dbReference type="GO" id="GO:0004616">
    <property type="term" value="F:phosphogluconate dehydrogenase (decarboxylating) activity"/>
    <property type="evidence" value="ECO:0007669"/>
    <property type="project" value="UniProtKB-EC"/>
</dbReference>
<name>A0A7W8CZE0_9FIRM</name>
<proteinExistence type="inferred from homology"/>
<evidence type="ECO:0000259" key="4">
    <source>
        <dbReference type="SMART" id="SM01350"/>
    </source>
</evidence>
<dbReference type="EC" id="1.1.1.343" evidence="5"/>
<evidence type="ECO:0000256" key="3">
    <source>
        <dbReference type="ARBA" id="ARBA00023064"/>
    </source>
</evidence>
<dbReference type="InterPro" id="IPR036291">
    <property type="entry name" value="NAD(P)-bd_dom_sf"/>
</dbReference>
<dbReference type="EC" id="1.1.1.44" evidence="5"/>